<name>A0ABS7J5P2_9SPHN</name>
<dbReference type="Proteomes" id="UP000755104">
    <property type="component" value="Unassembled WGS sequence"/>
</dbReference>
<comment type="caution">
    <text evidence="1">The sequence shown here is derived from an EMBL/GenBank/DDBJ whole genome shotgun (WGS) entry which is preliminary data.</text>
</comment>
<protein>
    <submittedName>
        <fullName evidence="1">Uncharacterized protein</fullName>
    </submittedName>
</protein>
<dbReference type="RefSeq" id="WP_221557900.1">
    <property type="nucleotide sequence ID" value="NZ_JAIGNO010000004.1"/>
</dbReference>
<keyword evidence="2" id="KW-1185">Reference proteome</keyword>
<reference evidence="1 2" key="1">
    <citation type="submission" date="2021-08" db="EMBL/GenBank/DDBJ databases">
        <title>Comparative Genomics Analysis of the Genus Qipengyuania Reveals Extensive Genetic Diversity and Metabolic Versatility, Including the Description of Fifteen Novel Species.</title>
        <authorList>
            <person name="Liu Y."/>
        </authorList>
    </citation>
    <scope>NUCLEOTIDE SEQUENCE [LARGE SCALE GENOMIC DNA]</scope>
    <source>
        <strain evidence="1 2">6D47A</strain>
    </source>
</reference>
<gene>
    <name evidence="1" type="ORF">K3174_08895</name>
</gene>
<evidence type="ECO:0000313" key="2">
    <source>
        <dbReference type="Proteomes" id="UP000755104"/>
    </source>
</evidence>
<dbReference type="EMBL" id="JAIGNO010000004">
    <property type="protein sequence ID" value="MBX7482648.1"/>
    <property type="molecule type" value="Genomic_DNA"/>
</dbReference>
<accession>A0ABS7J5P2</accession>
<evidence type="ECO:0000313" key="1">
    <source>
        <dbReference type="EMBL" id="MBX7482648.1"/>
    </source>
</evidence>
<proteinExistence type="predicted"/>
<organism evidence="1 2">
    <name type="scientific">Qipengyuania qiaonensis</name>
    <dbReference type="NCBI Taxonomy" id="2867240"/>
    <lineage>
        <taxon>Bacteria</taxon>
        <taxon>Pseudomonadati</taxon>
        <taxon>Pseudomonadota</taxon>
        <taxon>Alphaproteobacteria</taxon>
        <taxon>Sphingomonadales</taxon>
        <taxon>Erythrobacteraceae</taxon>
        <taxon>Qipengyuania</taxon>
    </lineage>
</organism>
<sequence length="234" mass="26092">MAHVAPEPDEDDPLLAFAPYIHTAPRGNSITPVLQRRFVATLAATGIVKVAARRIGKSLEALYKLKHRPGAEGFAAAWDAALDRGVTRLEDIAMERAMLGTRTPIVSSREIVGWWDKPDNALLRFLLSHRMAERYGPPRPRSEDEIRAEMEGEILAVARNIVAKERQTKMNDIHALINHMVDNQLDGRPRIAGIDLDKTLAENAAILRAREGGEQLDGWYRRSARKPGQEADKP</sequence>